<sequence>MSFSAITRMLRKQRTEVDQRLVQQQQEQLGPEFSRQYNVRGRAMVRASAIAKRIGKNGQL</sequence>
<gene>
    <name evidence="1" type="ORF">BT96DRAFT_929081</name>
</gene>
<dbReference type="EMBL" id="ML770066">
    <property type="protein sequence ID" value="KAE9384874.1"/>
    <property type="molecule type" value="Genomic_DNA"/>
</dbReference>
<reference evidence="1" key="1">
    <citation type="journal article" date="2019" name="Environ. Microbiol.">
        <title>Fungal ecological strategies reflected in gene transcription - a case study of two litter decomposers.</title>
        <authorList>
            <person name="Barbi F."/>
            <person name="Kohler A."/>
            <person name="Barry K."/>
            <person name="Baskaran P."/>
            <person name="Daum C."/>
            <person name="Fauchery L."/>
            <person name="Ihrmark K."/>
            <person name="Kuo A."/>
            <person name="LaButti K."/>
            <person name="Lipzen A."/>
            <person name="Morin E."/>
            <person name="Grigoriev I.V."/>
            <person name="Henrissat B."/>
            <person name="Lindahl B."/>
            <person name="Martin F."/>
        </authorList>
    </citation>
    <scope>NUCLEOTIDE SEQUENCE</scope>
    <source>
        <strain evidence="1">JB14</strain>
    </source>
</reference>
<name>A0A6A4GHP3_9AGAR</name>
<evidence type="ECO:0000313" key="1">
    <source>
        <dbReference type="EMBL" id="KAE9384874.1"/>
    </source>
</evidence>
<organism evidence="1 2">
    <name type="scientific">Gymnopus androsaceus JB14</name>
    <dbReference type="NCBI Taxonomy" id="1447944"/>
    <lineage>
        <taxon>Eukaryota</taxon>
        <taxon>Fungi</taxon>
        <taxon>Dikarya</taxon>
        <taxon>Basidiomycota</taxon>
        <taxon>Agaricomycotina</taxon>
        <taxon>Agaricomycetes</taxon>
        <taxon>Agaricomycetidae</taxon>
        <taxon>Agaricales</taxon>
        <taxon>Marasmiineae</taxon>
        <taxon>Omphalotaceae</taxon>
        <taxon>Gymnopus</taxon>
    </lineage>
</organism>
<accession>A0A6A4GHP3</accession>
<proteinExistence type="predicted"/>
<dbReference type="AlphaFoldDB" id="A0A6A4GHP3"/>
<keyword evidence="2" id="KW-1185">Reference proteome</keyword>
<evidence type="ECO:0000313" key="2">
    <source>
        <dbReference type="Proteomes" id="UP000799118"/>
    </source>
</evidence>
<dbReference type="Proteomes" id="UP000799118">
    <property type="component" value="Unassembled WGS sequence"/>
</dbReference>
<protein>
    <submittedName>
        <fullName evidence="1">Uncharacterized protein</fullName>
    </submittedName>
</protein>